<dbReference type="OrthoDB" id="3132224at2759"/>
<gene>
    <name evidence="3" type="ORF">BDN70DRAFT_235897</name>
</gene>
<protein>
    <submittedName>
        <fullName evidence="3">Uncharacterized protein</fullName>
    </submittedName>
</protein>
<feature type="region of interest" description="Disordered" evidence="1">
    <location>
        <begin position="122"/>
        <end position="234"/>
    </location>
</feature>
<evidence type="ECO:0000313" key="4">
    <source>
        <dbReference type="Proteomes" id="UP000807469"/>
    </source>
</evidence>
<comment type="caution">
    <text evidence="3">The sequence shown here is derived from an EMBL/GenBank/DDBJ whole genome shotgun (WGS) entry which is preliminary data.</text>
</comment>
<feature type="compositionally biased region" description="Basic residues" evidence="1">
    <location>
        <begin position="924"/>
        <end position="938"/>
    </location>
</feature>
<sequence>MRQRAFGRRFFRGSRGIISFNAGFNAGMVGGAGMVALKPSLQAPRNIAMAMAFMAGSIGYSVVSPILNDLVGRQGISSKSQDRPGPFVVANSPKPSQVILLEDAGSLQHGLDTPLAVVYAPSGKTGGKVPRAGGSRQGGSSSSSSSSGSNRGRRPTSNNGQGNSQDNGHGANGDGSTPPEEGPRRSARIQGSRKDYTEQLGMRTGHGKRNNGPSPPPPPPPGDTGTVPGIDGDSHGDTRSFSWLALAFVLAAAFFGYAFVRYFHTSSDYKDVRIKKDKKGASPVPNHVSSCSTSSSRNDTVCTCIPLPAGDGEAVMWHQPDHLAQQLSNDFHLLATDRSRTVITEKGDGVYCDGIYFISPPMNTLDGPVNSMDNLPNAMDSLTPQVYPSSTTSSYLDELLLYGFAMLLFAKVMSYFVQAIRRIGLVDDIPVVQKSSVDLPLHTEIFDESGPDSHSPIQSEGGDDFGNGSASDVGISDTHALVVEAPISEHDISEHAVKVDDDNFRKHDTDEDHKLDTNTDIIDTDNIHETIRFDANTDNVNTVDTDEEDEVEDFVYPGSDTDNTEAVADSTDIALDQDDSEVFVYPVDVAVTDGATAAADNNSNEIVAHHISVNSESQVIVSGSDVPGEVMGKEVSASADIADSQGYSGSKEIKENGLSASIHAPTSSFTLDNGTTSIPSLSGRWTSGISASMHAPKSSSIAGTPSFTARQPATYGINVFIYASTSSSVQRSRVQQTHDVASSLHAPKFVVDTSASYSAGKPREPRRPHVRKRIRRPKTTTVSEKVVNNAFESQTPVSESGDPGLKDVQQAKTRRHNRRPKFHNRGKKRQAAMDLKASTGGEDVQQEDDNRASPPASSSFYVVDRGTEKTSGIMLHQERYPEEDGGSRLFSCGSTSSSPAPVDAPPPAQHRSSSLSAAPDPHAIPKKIHLHKQQRRKLWLSTQSAVEQSSSSAV</sequence>
<dbReference type="AlphaFoldDB" id="A0A9P5ZET5"/>
<feature type="region of interest" description="Disordered" evidence="1">
    <location>
        <begin position="753"/>
        <end position="864"/>
    </location>
</feature>
<feature type="compositionally biased region" description="Low complexity" evidence="1">
    <location>
        <begin position="941"/>
        <end position="954"/>
    </location>
</feature>
<evidence type="ECO:0000256" key="2">
    <source>
        <dbReference type="SAM" id="Phobius"/>
    </source>
</evidence>
<keyword evidence="2" id="KW-0472">Membrane</keyword>
<evidence type="ECO:0000313" key="3">
    <source>
        <dbReference type="EMBL" id="KAF9486107.1"/>
    </source>
</evidence>
<feature type="transmembrane region" description="Helical" evidence="2">
    <location>
        <begin position="47"/>
        <end position="67"/>
    </location>
</feature>
<dbReference type="EMBL" id="MU155131">
    <property type="protein sequence ID" value="KAF9486107.1"/>
    <property type="molecule type" value="Genomic_DNA"/>
</dbReference>
<keyword evidence="2" id="KW-0812">Transmembrane</keyword>
<feature type="transmembrane region" description="Helical" evidence="2">
    <location>
        <begin position="241"/>
        <end position="260"/>
    </location>
</feature>
<dbReference type="Proteomes" id="UP000807469">
    <property type="component" value="Unassembled WGS sequence"/>
</dbReference>
<feature type="compositionally biased region" description="Basic residues" evidence="1">
    <location>
        <begin position="812"/>
        <end position="830"/>
    </location>
</feature>
<organism evidence="3 4">
    <name type="scientific">Pholiota conissans</name>
    <dbReference type="NCBI Taxonomy" id="109636"/>
    <lineage>
        <taxon>Eukaryota</taxon>
        <taxon>Fungi</taxon>
        <taxon>Dikarya</taxon>
        <taxon>Basidiomycota</taxon>
        <taxon>Agaricomycotina</taxon>
        <taxon>Agaricomycetes</taxon>
        <taxon>Agaricomycetidae</taxon>
        <taxon>Agaricales</taxon>
        <taxon>Agaricineae</taxon>
        <taxon>Strophariaceae</taxon>
        <taxon>Pholiota</taxon>
    </lineage>
</organism>
<name>A0A9P5ZET5_9AGAR</name>
<feature type="region of interest" description="Disordered" evidence="1">
    <location>
        <begin position="878"/>
        <end position="954"/>
    </location>
</feature>
<keyword evidence="2" id="KW-1133">Transmembrane helix</keyword>
<feature type="transmembrane region" description="Helical" evidence="2">
    <location>
        <begin position="20"/>
        <end position="41"/>
    </location>
</feature>
<feature type="region of interest" description="Disordered" evidence="1">
    <location>
        <begin position="446"/>
        <end position="468"/>
    </location>
</feature>
<feature type="region of interest" description="Disordered" evidence="1">
    <location>
        <begin position="276"/>
        <end position="296"/>
    </location>
</feature>
<keyword evidence="4" id="KW-1185">Reference proteome</keyword>
<feature type="compositionally biased region" description="Pro residues" evidence="1">
    <location>
        <begin position="213"/>
        <end position="222"/>
    </location>
</feature>
<evidence type="ECO:0000256" key="1">
    <source>
        <dbReference type="SAM" id="MobiDB-lite"/>
    </source>
</evidence>
<feature type="compositionally biased region" description="Low complexity" evidence="1">
    <location>
        <begin position="138"/>
        <end position="169"/>
    </location>
</feature>
<feature type="compositionally biased region" description="Basic residues" evidence="1">
    <location>
        <begin position="768"/>
        <end position="778"/>
    </location>
</feature>
<reference evidence="3" key="1">
    <citation type="submission" date="2020-11" db="EMBL/GenBank/DDBJ databases">
        <authorList>
            <consortium name="DOE Joint Genome Institute"/>
            <person name="Ahrendt S."/>
            <person name="Riley R."/>
            <person name="Andreopoulos W."/>
            <person name="Labutti K."/>
            <person name="Pangilinan J."/>
            <person name="Ruiz-Duenas F.J."/>
            <person name="Barrasa J.M."/>
            <person name="Sanchez-Garcia M."/>
            <person name="Camarero S."/>
            <person name="Miyauchi S."/>
            <person name="Serrano A."/>
            <person name="Linde D."/>
            <person name="Babiker R."/>
            <person name="Drula E."/>
            <person name="Ayuso-Fernandez I."/>
            <person name="Pacheco R."/>
            <person name="Padilla G."/>
            <person name="Ferreira P."/>
            <person name="Barriuso J."/>
            <person name="Kellner H."/>
            <person name="Castanera R."/>
            <person name="Alfaro M."/>
            <person name="Ramirez L."/>
            <person name="Pisabarro A.G."/>
            <person name="Kuo A."/>
            <person name="Tritt A."/>
            <person name="Lipzen A."/>
            <person name="He G."/>
            <person name="Yan M."/>
            <person name="Ng V."/>
            <person name="Cullen D."/>
            <person name="Martin F."/>
            <person name="Rosso M.-N."/>
            <person name="Henrissat B."/>
            <person name="Hibbett D."/>
            <person name="Martinez A.T."/>
            <person name="Grigoriev I.V."/>
        </authorList>
    </citation>
    <scope>NUCLEOTIDE SEQUENCE</scope>
    <source>
        <strain evidence="3">CIRM-BRFM 674</strain>
    </source>
</reference>
<proteinExistence type="predicted"/>
<accession>A0A9P5ZET5</accession>